<sequence length="119" mass="13479">MSTEKEIGKRCRHGKIGDPEKRQRQKSLLLCSGDRGLQCFQILLHLGHLCRVGFGSQSHGFQFSNSHAKDLLNSGRLVICRCFSAESLRRRLLRHLRLSLSDFKAAICCARVILAMIRS</sequence>
<feature type="region of interest" description="Disordered" evidence="1">
    <location>
        <begin position="1"/>
        <end position="21"/>
    </location>
</feature>
<keyword evidence="3" id="KW-1185">Reference proteome</keyword>
<organism evidence="2 3">
    <name type="scientific">Nepenthes gracilis</name>
    <name type="common">Slender pitcher plant</name>
    <dbReference type="NCBI Taxonomy" id="150966"/>
    <lineage>
        <taxon>Eukaryota</taxon>
        <taxon>Viridiplantae</taxon>
        <taxon>Streptophyta</taxon>
        <taxon>Embryophyta</taxon>
        <taxon>Tracheophyta</taxon>
        <taxon>Spermatophyta</taxon>
        <taxon>Magnoliopsida</taxon>
        <taxon>eudicotyledons</taxon>
        <taxon>Gunneridae</taxon>
        <taxon>Pentapetalae</taxon>
        <taxon>Caryophyllales</taxon>
        <taxon>Nepenthaceae</taxon>
        <taxon>Nepenthes</taxon>
    </lineage>
</organism>
<comment type="caution">
    <text evidence="2">The sequence shown here is derived from an EMBL/GenBank/DDBJ whole genome shotgun (WGS) entry which is preliminary data.</text>
</comment>
<dbReference type="EMBL" id="BSYO01000012">
    <property type="protein sequence ID" value="GMH13332.1"/>
    <property type="molecule type" value="Genomic_DNA"/>
</dbReference>
<evidence type="ECO:0000313" key="2">
    <source>
        <dbReference type="EMBL" id="GMH13332.1"/>
    </source>
</evidence>
<reference evidence="2" key="1">
    <citation type="submission" date="2023-05" db="EMBL/GenBank/DDBJ databases">
        <title>Nepenthes gracilis genome sequencing.</title>
        <authorList>
            <person name="Fukushima K."/>
        </authorList>
    </citation>
    <scope>NUCLEOTIDE SEQUENCE</scope>
    <source>
        <strain evidence="2">SING2019-196</strain>
    </source>
</reference>
<dbReference type="Proteomes" id="UP001279734">
    <property type="component" value="Unassembled WGS sequence"/>
</dbReference>
<name>A0AAD3XQ68_NEPGR</name>
<evidence type="ECO:0000313" key="3">
    <source>
        <dbReference type="Proteomes" id="UP001279734"/>
    </source>
</evidence>
<accession>A0AAD3XQ68</accession>
<protein>
    <submittedName>
        <fullName evidence="2">Uncharacterized protein</fullName>
    </submittedName>
</protein>
<evidence type="ECO:0000256" key="1">
    <source>
        <dbReference type="SAM" id="MobiDB-lite"/>
    </source>
</evidence>
<gene>
    <name evidence="2" type="ORF">Nepgr_015173</name>
</gene>
<dbReference type="AlphaFoldDB" id="A0AAD3XQ68"/>
<proteinExistence type="predicted"/>